<dbReference type="AlphaFoldDB" id="A0A8J4DST2"/>
<evidence type="ECO:0000313" key="3">
    <source>
        <dbReference type="Proteomes" id="UP000619260"/>
    </source>
</evidence>
<evidence type="ECO:0000256" key="1">
    <source>
        <dbReference type="SAM" id="MobiDB-lite"/>
    </source>
</evidence>
<name>A0A8J4DST2_9ACTN</name>
<organism evidence="2 3">
    <name type="scientific">Virgisporangium aliadipatigenens</name>
    <dbReference type="NCBI Taxonomy" id="741659"/>
    <lineage>
        <taxon>Bacteria</taxon>
        <taxon>Bacillati</taxon>
        <taxon>Actinomycetota</taxon>
        <taxon>Actinomycetes</taxon>
        <taxon>Micromonosporales</taxon>
        <taxon>Micromonosporaceae</taxon>
        <taxon>Virgisporangium</taxon>
    </lineage>
</organism>
<feature type="compositionally biased region" description="Basic and acidic residues" evidence="1">
    <location>
        <begin position="7"/>
        <end position="19"/>
    </location>
</feature>
<protein>
    <submittedName>
        <fullName evidence="2">Uncharacterized protein</fullName>
    </submittedName>
</protein>
<evidence type="ECO:0000313" key="2">
    <source>
        <dbReference type="EMBL" id="GIJ49570.1"/>
    </source>
</evidence>
<keyword evidence="3" id="KW-1185">Reference proteome</keyword>
<dbReference type="Proteomes" id="UP000619260">
    <property type="component" value="Unassembled WGS sequence"/>
</dbReference>
<accession>A0A8J4DST2</accession>
<reference evidence="2" key="1">
    <citation type="submission" date="2021-01" db="EMBL/GenBank/DDBJ databases">
        <title>Whole genome shotgun sequence of Virgisporangium aliadipatigenens NBRC 105644.</title>
        <authorList>
            <person name="Komaki H."/>
            <person name="Tamura T."/>
        </authorList>
    </citation>
    <scope>NUCLEOTIDE SEQUENCE</scope>
    <source>
        <strain evidence="2">NBRC 105644</strain>
    </source>
</reference>
<dbReference type="EMBL" id="BOPF01000029">
    <property type="protein sequence ID" value="GIJ49570.1"/>
    <property type="molecule type" value="Genomic_DNA"/>
</dbReference>
<comment type="caution">
    <text evidence="2">The sequence shown here is derived from an EMBL/GenBank/DDBJ whole genome shotgun (WGS) entry which is preliminary data.</text>
</comment>
<proteinExistence type="predicted"/>
<gene>
    <name evidence="2" type="ORF">Val02_64560</name>
</gene>
<feature type="region of interest" description="Disordered" evidence="1">
    <location>
        <begin position="1"/>
        <end position="37"/>
    </location>
</feature>
<sequence>MFAALRQRGDHIADFDPGHLRHARLPRPLRPPTQAELTPAKLGDDVAMAGSMGNGGPCGVTVNRAECCGEHHRTTALLAGIQGGAILSATLRDPQLLTTQVAHLHDWIDTVAAGS</sequence>